<dbReference type="InterPro" id="IPR014555">
    <property type="entry name" value="RecF-like"/>
</dbReference>
<dbReference type="PANTHER" id="PTHR40396:SF1">
    <property type="entry name" value="ATPASE AAA-TYPE CORE DOMAIN-CONTAINING PROTEIN"/>
    <property type="match status" value="1"/>
</dbReference>
<dbReference type="RefSeq" id="WP_250197224.1">
    <property type="nucleotide sequence ID" value="NZ_CP097636.1"/>
</dbReference>
<keyword evidence="3" id="KW-1185">Reference proteome</keyword>
<dbReference type="InterPro" id="IPR003959">
    <property type="entry name" value="ATPase_AAA_core"/>
</dbReference>
<gene>
    <name evidence="2" type="ORF">MW290_25920</name>
</gene>
<dbReference type="Gene3D" id="3.40.50.300">
    <property type="entry name" value="P-loop containing nucleotide triphosphate hydrolases"/>
    <property type="match status" value="1"/>
</dbReference>
<protein>
    <submittedName>
        <fullName evidence="2">AAA family ATPase</fullName>
    </submittedName>
</protein>
<evidence type="ECO:0000259" key="1">
    <source>
        <dbReference type="Pfam" id="PF13304"/>
    </source>
</evidence>
<dbReference type="InterPro" id="IPR027417">
    <property type="entry name" value="P-loop_NTPase"/>
</dbReference>
<accession>A0ABY4S6P5</accession>
<dbReference type="EMBL" id="CP097636">
    <property type="protein sequence ID" value="URI09007.1"/>
    <property type="molecule type" value="Genomic_DNA"/>
</dbReference>
<dbReference type="PANTHER" id="PTHR40396">
    <property type="entry name" value="ATPASE-LIKE PROTEIN"/>
    <property type="match status" value="1"/>
</dbReference>
<dbReference type="Pfam" id="PF13304">
    <property type="entry name" value="AAA_21"/>
    <property type="match status" value="2"/>
</dbReference>
<sequence>MQIEQIRLKNFRAFRDVQMKDIPRFCVLVGANGTGKSTLFAVFAFLRDAMAGNVTTALARLGGSRGFQEVRSRGSSGPIEIELKIRTTLADGHARRITYELHVDERDGRPVVAREVLRYNRGNRGGRPWKFLDFAYGTGAAVTNELEGVADESQLTRETQTLKSPDILAIKGLAQFERFPAVVALGNLIENWHLSDFHISRARPEAEAGFADHLSREGENLSLVVEYLHRQHPQLFNDILDRLKHRVPGISHVEAKTTEEGRVLLKFSDGAFEDPFLARFVSDGTIKMLAYLVLLYDPQPHPLLCVEEPENQLYPTLLWDLAEEFRSYADRGGQVFVSTHSPDFLNAVKLDEVFWLGKVEGYTQVHRAADDAQLAAYMAQGDRMGYLWKEGLFRGADPR</sequence>
<dbReference type="PIRSF" id="PIRSF029347">
    <property type="entry name" value="RecF"/>
    <property type="match status" value="1"/>
</dbReference>
<name>A0ABY4S6P5_AQUTE</name>
<feature type="domain" description="ATPase AAA-type core" evidence="1">
    <location>
        <begin position="27"/>
        <end position="116"/>
    </location>
</feature>
<dbReference type="Proteomes" id="UP001056201">
    <property type="component" value="Chromosome 2"/>
</dbReference>
<evidence type="ECO:0000313" key="3">
    <source>
        <dbReference type="Proteomes" id="UP001056201"/>
    </source>
</evidence>
<dbReference type="SUPFAM" id="SSF52540">
    <property type="entry name" value="P-loop containing nucleoside triphosphate hydrolases"/>
    <property type="match status" value="1"/>
</dbReference>
<proteinExistence type="predicted"/>
<reference evidence="2" key="1">
    <citation type="submission" date="2022-05" db="EMBL/GenBank/DDBJ databases">
        <title>An RpoN-dependent PEP-CTERM gene is involved in floc formation of an Aquincola tertiaricarbonis strain.</title>
        <authorList>
            <person name="Qiu D."/>
            <person name="Xia M."/>
        </authorList>
    </citation>
    <scope>NUCLEOTIDE SEQUENCE</scope>
    <source>
        <strain evidence="2">RN12</strain>
    </source>
</reference>
<evidence type="ECO:0000313" key="2">
    <source>
        <dbReference type="EMBL" id="URI09007.1"/>
    </source>
</evidence>
<feature type="domain" description="ATPase AAA-type core" evidence="1">
    <location>
        <begin position="149"/>
        <end position="345"/>
    </location>
</feature>
<organism evidence="2 3">
    <name type="scientific">Aquincola tertiaricarbonis</name>
    <dbReference type="NCBI Taxonomy" id="391953"/>
    <lineage>
        <taxon>Bacteria</taxon>
        <taxon>Pseudomonadati</taxon>
        <taxon>Pseudomonadota</taxon>
        <taxon>Betaproteobacteria</taxon>
        <taxon>Burkholderiales</taxon>
        <taxon>Sphaerotilaceae</taxon>
        <taxon>Aquincola</taxon>
    </lineage>
</organism>